<feature type="region of interest" description="Disordered" evidence="1">
    <location>
        <begin position="572"/>
        <end position="624"/>
    </location>
</feature>
<feature type="compositionally biased region" description="Low complexity" evidence="1">
    <location>
        <begin position="603"/>
        <end position="615"/>
    </location>
</feature>
<dbReference type="AlphaFoldDB" id="A0A8H5B0A0"/>
<feature type="compositionally biased region" description="Pro residues" evidence="1">
    <location>
        <begin position="115"/>
        <end position="126"/>
    </location>
</feature>
<feature type="compositionally biased region" description="Polar residues" evidence="1">
    <location>
        <begin position="577"/>
        <end position="592"/>
    </location>
</feature>
<dbReference type="EMBL" id="JAACJK010000222">
    <property type="protein sequence ID" value="KAF5314148.1"/>
    <property type="molecule type" value="Genomic_DNA"/>
</dbReference>
<sequence>MSSLTPTSASLPPSSSSSAVATSTTDTVSLPSNTGSDTSTTVPEVPTTFSSTTAATDEISTPPSSSTPTVDPSPSSSANPSPTFSSTTTSISSPTTTDPPSSPSTTDSSSSTATSPPPLTRPPPVNEAPGTTIEPSTITTTSGSSTGTSATVSTSGSSTTIASSTSISSSSQTSSTDSPETSSPLPSQTTTGTDSESMTCSLIDRIFDPVYCSIDEFISSDVIVHDEDPNGWGGRPDRALHFRDYFLFVFFVFINTHHDQHLELNQHQADFDSRTRNLGVYLHSYLNFFNDNEGINACADAVAAVVIVIDEGIVHHNFGNPRENNVLTVLVFFTTVRSQTQTTTSTTLTVTPESTFRTPVAVVSTNSLDGSLFTTTPPYVTIYSTRTEADGSIATETHIVANPPPGSYERSQENPGVLSRTGAAAGIFASVGVFITALGFILYLLWRRRKQSNVRKRWMAGMRQQRPDSFGGYPFERDPPPASAAGGSDRGHGHSDSRAGFLPPPALPFGDSDDDLPWGESRRIPEQRAEMRQKGTAVPVTCMGGAGYSHGHGTGVDQADIAGQNLSDSSAGGVARSSFQQGVNSGSVNRNPFSGGILGLNRSGSNSTASSSTSNIRKQHRTSASMGKAVAIDKNRISLPVPVAAPVRKPAVYPDDDPFSDRMGLSPITERTSVAPTVTSTGNFNLNSTVLPASPPPIPTSNWAHRQQISYAYSPAPSTPSMYPPTLPADDEMDETGEFDSDATMDRYLQLPEPVAITTTDADATAERRRSVYDEVDGYSAFQNLFVMPNRPKPSAPPPPALVRVPPQPLSINTSITTSAGNRGSAATSPVPPRPPRSILRTSNGSLSLGPARVRVQSSAEFIPLTPPASTPGHSPNTSYSSPNMGVGGPGLAGIGAGMKTQGSMPNLTMQQQFASPPESPVVLQDKVQELLSNRRMLLDRRLDGGAPSRVAREGGLSSGSE</sequence>
<keyword evidence="4" id="KW-1185">Reference proteome</keyword>
<feature type="compositionally biased region" description="Low complexity" evidence="1">
    <location>
        <begin position="60"/>
        <end position="114"/>
    </location>
</feature>
<keyword evidence="2" id="KW-0812">Transmembrane</keyword>
<protein>
    <submittedName>
        <fullName evidence="3">Uncharacterized protein</fullName>
    </submittedName>
</protein>
<feature type="compositionally biased region" description="Polar residues" evidence="1">
    <location>
        <begin position="812"/>
        <end position="828"/>
    </location>
</feature>
<feature type="compositionally biased region" description="Low complexity" evidence="1">
    <location>
        <begin position="1"/>
        <end position="30"/>
    </location>
</feature>
<evidence type="ECO:0000256" key="2">
    <source>
        <dbReference type="SAM" id="Phobius"/>
    </source>
</evidence>
<accession>A0A8H5B0A0</accession>
<dbReference type="OrthoDB" id="3250803at2759"/>
<dbReference type="Proteomes" id="UP000541558">
    <property type="component" value="Unassembled WGS sequence"/>
</dbReference>
<comment type="caution">
    <text evidence="3">The sequence shown here is derived from an EMBL/GenBank/DDBJ whole genome shotgun (WGS) entry which is preliminary data.</text>
</comment>
<gene>
    <name evidence="3" type="ORF">D9611_006782</name>
</gene>
<name>A0A8H5B0A0_9AGAR</name>
<feature type="region of interest" description="Disordered" evidence="1">
    <location>
        <begin position="942"/>
        <end position="962"/>
    </location>
</feature>
<feature type="compositionally biased region" description="Polar residues" evidence="1">
    <location>
        <begin position="31"/>
        <end position="59"/>
    </location>
</feature>
<feature type="transmembrane region" description="Helical" evidence="2">
    <location>
        <begin position="423"/>
        <end position="446"/>
    </location>
</feature>
<feature type="region of interest" description="Disordered" evidence="1">
    <location>
        <begin position="812"/>
        <end position="846"/>
    </location>
</feature>
<feature type="compositionally biased region" description="Low complexity" evidence="1">
    <location>
        <begin position="130"/>
        <end position="187"/>
    </location>
</feature>
<proteinExistence type="predicted"/>
<keyword evidence="2" id="KW-1133">Transmembrane helix</keyword>
<reference evidence="3 4" key="1">
    <citation type="journal article" date="2020" name="ISME J.">
        <title>Uncovering the hidden diversity of litter-decomposition mechanisms in mushroom-forming fungi.</title>
        <authorList>
            <person name="Floudas D."/>
            <person name="Bentzer J."/>
            <person name="Ahren D."/>
            <person name="Johansson T."/>
            <person name="Persson P."/>
            <person name="Tunlid A."/>
        </authorList>
    </citation>
    <scope>NUCLEOTIDE SEQUENCE [LARGE SCALE GENOMIC DNA]</scope>
    <source>
        <strain evidence="3 4">CBS 175.51</strain>
    </source>
</reference>
<feature type="region of interest" description="Disordered" evidence="1">
    <location>
        <begin position="465"/>
        <end position="520"/>
    </location>
</feature>
<evidence type="ECO:0000313" key="3">
    <source>
        <dbReference type="EMBL" id="KAF5314148.1"/>
    </source>
</evidence>
<organism evidence="3 4">
    <name type="scientific">Ephemerocybe angulata</name>
    <dbReference type="NCBI Taxonomy" id="980116"/>
    <lineage>
        <taxon>Eukaryota</taxon>
        <taxon>Fungi</taxon>
        <taxon>Dikarya</taxon>
        <taxon>Basidiomycota</taxon>
        <taxon>Agaricomycotina</taxon>
        <taxon>Agaricomycetes</taxon>
        <taxon>Agaricomycetidae</taxon>
        <taxon>Agaricales</taxon>
        <taxon>Agaricineae</taxon>
        <taxon>Psathyrellaceae</taxon>
        <taxon>Ephemerocybe</taxon>
    </lineage>
</organism>
<keyword evidence="2" id="KW-0472">Membrane</keyword>
<feature type="region of interest" description="Disordered" evidence="1">
    <location>
        <begin position="1"/>
        <end position="196"/>
    </location>
</feature>
<evidence type="ECO:0000313" key="4">
    <source>
        <dbReference type="Proteomes" id="UP000541558"/>
    </source>
</evidence>
<evidence type="ECO:0000256" key="1">
    <source>
        <dbReference type="SAM" id="MobiDB-lite"/>
    </source>
</evidence>